<comment type="caution">
    <text evidence="9">The sequence shown here is derived from an EMBL/GenBank/DDBJ whole genome shotgun (WGS) entry which is preliminary data.</text>
</comment>
<dbReference type="SUPFAM" id="SSF48317">
    <property type="entry name" value="Acid phosphatase/Vanadium-dependent haloperoxidase"/>
    <property type="match status" value="1"/>
</dbReference>
<keyword evidence="5 7" id="KW-1133">Transmembrane helix</keyword>
<keyword evidence="3 7" id="KW-0812">Transmembrane</keyword>
<name>A0ABX0A5J2_9BACI</name>
<keyword evidence="6 7" id="KW-0472">Membrane</keyword>
<evidence type="ECO:0000256" key="3">
    <source>
        <dbReference type="ARBA" id="ARBA00022692"/>
    </source>
</evidence>
<keyword evidence="10" id="KW-1185">Reference proteome</keyword>
<feature type="transmembrane region" description="Helical" evidence="7">
    <location>
        <begin position="59"/>
        <end position="79"/>
    </location>
</feature>
<reference evidence="9 10" key="1">
    <citation type="submission" date="2020-01" db="EMBL/GenBank/DDBJ databases">
        <title>A novel Bacillus sp. from Pasinler.</title>
        <authorList>
            <person name="Adiguzel A."/>
            <person name="Ay H."/>
            <person name="Baltaci M.O."/>
        </authorList>
    </citation>
    <scope>NUCLEOTIDE SEQUENCE [LARGE SCALE GENOMIC DNA]</scope>
    <source>
        <strain evidence="9 10">P1</strain>
    </source>
</reference>
<feature type="domain" description="Phosphatidic acid phosphatase type 2/haloperoxidase" evidence="8">
    <location>
        <begin position="58"/>
        <end position="172"/>
    </location>
</feature>
<organism evidence="9 10">
    <name type="scientific">Pallidibacillus pasinlerensis</name>
    <dbReference type="NCBI Taxonomy" id="2703818"/>
    <lineage>
        <taxon>Bacteria</taxon>
        <taxon>Bacillati</taxon>
        <taxon>Bacillota</taxon>
        <taxon>Bacilli</taxon>
        <taxon>Bacillales</taxon>
        <taxon>Bacillaceae</taxon>
        <taxon>Pallidibacillus</taxon>
    </lineage>
</organism>
<sequence length="182" mass="20575">MRYVHVLQEIELKVFHTINRSYNRKMANRYFSFITHLGGAIFSIVAVFAMLIFSNGTLQLTATASAISLTVSHVIVQLVKRFFPRKRPYIVLNEIYVTNKPLKDPSFPSGHSTAIFSVLIPFVLYSPTFLFSMILLFLAFSVAISRIVLGLHYPSDVLAGILLGSFTGYLSFVLINQYFIII</sequence>
<dbReference type="Proteomes" id="UP000743899">
    <property type="component" value="Unassembled WGS sequence"/>
</dbReference>
<dbReference type="CDD" id="cd01610">
    <property type="entry name" value="PAP2_like"/>
    <property type="match status" value="1"/>
</dbReference>
<evidence type="ECO:0000259" key="8">
    <source>
        <dbReference type="SMART" id="SM00014"/>
    </source>
</evidence>
<dbReference type="EMBL" id="JAACYS010000033">
    <property type="protein sequence ID" value="NCU17769.1"/>
    <property type="molecule type" value="Genomic_DNA"/>
</dbReference>
<evidence type="ECO:0000256" key="2">
    <source>
        <dbReference type="ARBA" id="ARBA00022475"/>
    </source>
</evidence>
<accession>A0ABX0A5J2</accession>
<keyword evidence="2" id="KW-1003">Cell membrane</keyword>
<keyword evidence="4" id="KW-0378">Hydrolase</keyword>
<comment type="subcellular location">
    <subcellularLocation>
        <location evidence="1">Cell membrane</location>
        <topology evidence="1">Multi-pass membrane protein</topology>
    </subcellularLocation>
</comment>
<evidence type="ECO:0000313" key="9">
    <source>
        <dbReference type="EMBL" id="NCU17769.1"/>
    </source>
</evidence>
<proteinExistence type="predicted"/>
<dbReference type="InterPro" id="IPR036938">
    <property type="entry name" value="PAP2/HPO_sf"/>
</dbReference>
<evidence type="ECO:0000256" key="6">
    <source>
        <dbReference type="ARBA" id="ARBA00023136"/>
    </source>
</evidence>
<dbReference type="PANTHER" id="PTHR14969">
    <property type="entry name" value="SPHINGOSINE-1-PHOSPHATE PHOSPHOHYDROLASE"/>
    <property type="match status" value="1"/>
</dbReference>
<gene>
    <name evidence="9" type="ORF">GW534_08380</name>
</gene>
<evidence type="ECO:0000256" key="7">
    <source>
        <dbReference type="SAM" id="Phobius"/>
    </source>
</evidence>
<protein>
    <submittedName>
        <fullName evidence="9">Phosphatase PAP2 family protein</fullName>
    </submittedName>
</protein>
<feature type="transmembrane region" description="Helical" evidence="7">
    <location>
        <begin position="30"/>
        <end position="53"/>
    </location>
</feature>
<evidence type="ECO:0000256" key="1">
    <source>
        <dbReference type="ARBA" id="ARBA00004651"/>
    </source>
</evidence>
<feature type="transmembrane region" description="Helical" evidence="7">
    <location>
        <begin position="157"/>
        <end position="181"/>
    </location>
</feature>
<evidence type="ECO:0000313" key="10">
    <source>
        <dbReference type="Proteomes" id="UP000743899"/>
    </source>
</evidence>
<dbReference type="SMART" id="SM00014">
    <property type="entry name" value="acidPPc"/>
    <property type="match status" value="1"/>
</dbReference>
<dbReference type="Gene3D" id="1.20.144.10">
    <property type="entry name" value="Phosphatidic acid phosphatase type 2/haloperoxidase"/>
    <property type="match status" value="1"/>
</dbReference>
<dbReference type="RefSeq" id="WP_161920600.1">
    <property type="nucleotide sequence ID" value="NZ_JAACYS010000033.1"/>
</dbReference>
<feature type="transmembrane region" description="Helical" evidence="7">
    <location>
        <begin position="129"/>
        <end position="151"/>
    </location>
</feature>
<evidence type="ECO:0000256" key="5">
    <source>
        <dbReference type="ARBA" id="ARBA00022989"/>
    </source>
</evidence>
<dbReference type="PANTHER" id="PTHR14969:SF62">
    <property type="entry name" value="DECAPRENYLPHOSPHORYL-5-PHOSPHORIBOSE PHOSPHATASE RV3807C-RELATED"/>
    <property type="match status" value="1"/>
</dbReference>
<dbReference type="InterPro" id="IPR000326">
    <property type="entry name" value="PAP2/HPO"/>
</dbReference>
<dbReference type="Pfam" id="PF01569">
    <property type="entry name" value="PAP2"/>
    <property type="match status" value="1"/>
</dbReference>
<evidence type="ECO:0000256" key="4">
    <source>
        <dbReference type="ARBA" id="ARBA00022801"/>
    </source>
</evidence>